<name>A0A0E9WUK5_ANGAN</name>
<reference evidence="1" key="1">
    <citation type="submission" date="2014-11" db="EMBL/GenBank/DDBJ databases">
        <authorList>
            <person name="Amaro Gonzalez C."/>
        </authorList>
    </citation>
    <scope>NUCLEOTIDE SEQUENCE</scope>
</reference>
<organism evidence="1">
    <name type="scientific">Anguilla anguilla</name>
    <name type="common">European freshwater eel</name>
    <name type="synonym">Muraena anguilla</name>
    <dbReference type="NCBI Taxonomy" id="7936"/>
    <lineage>
        <taxon>Eukaryota</taxon>
        <taxon>Metazoa</taxon>
        <taxon>Chordata</taxon>
        <taxon>Craniata</taxon>
        <taxon>Vertebrata</taxon>
        <taxon>Euteleostomi</taxon>
        <taxon>Actinopterygii</taxon>
        <taxon>Neopterygii</taxon>
        <taxon>Teleostei</taxon>
        <taxon>Anguilliformes</taxon>
        <taxon>Anguillidae</taxon>
        <taxon>Anguilla</taxon>
    </lineage>
</organism>
<accession>A0A0E9WUK5</accession>
<reference evidence="1" key="2">
    <citation type="journal article" date="2015" name="Fish Shellfish Immunol.">
        <title>Early steps in the European eel (Anguilla anguilla)-Vibrio vulnificus interaction in the gills: Role of the RtxA13 toxin.</title>
        <authorList>
            <person name="Callol A."/>
            <person name="Pajuelo D."/>
            <person name="Ebbesson L."/>
            <person name="Teles M."/>
            <person name="MacKenzie S."/>
            <person name="Amaro C."/>
        </authorList>
    </citation>
    <scope>NUCLEOTIDE SEQUENCE</scope>
</reference>
<proteinExistence type="predicted"/>
<protein>
    <submittedName>
        <fullName evidence="1">Uncharacterized protein</fullName>
    </submittedName>
</protein>
<dbReference type="AlphaFoldDB" id="A0A0E9WUK5"/>
<sequence>MSCIPTALQAAFVTQLNTLFLPFDSGALSGFGSKGQGRTCSVSASFFLFLIQSHFTFSGSLQSEV</sequence>
<evidence type="ECO:0000313" key="1">
    <source>
        <dbReference type="EMBL" id="JAH93188.1"/>
    </source>
</evidence>
<dbReference type="EMBL" id="GBXM01015389">
    <property type="protein sequence ID" value="JAH93188.1"/>
    <property type="molecule type" value="Transcribed_RNA"/>
</dbReference>